<evidence type="ECO:0000256" key="5">
    <source>
        <dbReference type="ARBA" id="ARBA00023136"/>
    </source>
</evidence>
<evidence type="ECO:0000256" key="3">
    <source>
        <dbReference type="ARBA" id="ARBA00022692"/>
    </source>
</evidence>
<accession>A0A2M7THT9</accession>
<feature type="transmembrane region" description="Helical" evidence="6">
    <location>
        <begin position="210"/>
        <end position="229"/>
    </location>
</feature>
<feature type="non-terminal residue" evidence="7">
    <location>
        <position position="282"/>
    </location>
</feature>
<feature type="transmembrane region" description="Helical" evidence="6">
    <location>
        <begin position="170"/>
        <end position="189"/>
    </location>
</feature>
<feature type="transmembrane region" description="Helical" evidence="6">
    <location>
        <begin position="81"/>
        <end position="101"/>
    </location>
</feature>
<proteinExistence type="predicted"/>
<comment type="subcellular location">
    <subcellularLocation>
        <location evidence="1">Cell membrane</location>
        <topology evidence="1">Multi-pass membrane protein</topology>
    </subcellularLocation>
</comment>
<evidence type="ECO:0000256" key="1">
    <source>
        <dbReference type="ARBA" id="ARBA00004651"/>
    </source>
</evidence>
<keyword evidence="4 6" id="KW-1133">Transmembrane helix</keyword>
<evidence type="ECO:0000313" key="7">
    <source>
        <dbReference type="EMBL" id="PIZ45891.1"/>
    </source>
</evidence>
<dbReference type="Pfam" id="PF13440">
    <property type="entry name" value="Polysacc_synt_3"/>
    <property type="match status" value="1"/>
</dbReference>
<dbReference type="EMBL" id="PFNN01000022">
    <property type="protein sequence ID" value="PIZ45891.1"/>
    <property type="molecule type" value="Genomic_DNA"/>
</dbReference>
<keyword evidence="5 6" id="KW-0472">Membrane</keyword>
<evidence type="ECO:0000256" key="4">
    <source>
        <dbReference type="ARBA" id="ARBA00022989"/>
    </source>
</evidence>
<evidence type="ECO:0000256" key="6">
    <source>
        <dbReference type="SAM" id="Phobius"/>
    </source>
</evidence>
<dbReference type="Proteomes" id="UP000231727">
    <property type="component" value="Unassembled WGS sequence"/>
</dbReference>
<keyword evidence="3 6" id="KW-0812">Transmembrane</keyword>
<name>A0A2M7THT9_9BACT</name>
<sequence>MSGGLIMVGGSMGVNAINYLYHLLMGRLLGPVDYGVLASLYSIIYLLGIVPISASVAIVKFISAARDKKEVYSIYLSLKKLVFYIAAVVSIVLLVSSPVIAKFLNIANFWLVSLLAVVNFFILVVLVNQATAQGLLKFSGSVIPNLISSVVKTLVGIILVILGFSVFGAVVGVVLASALAYFYSVWFIVRHLKKEVVEPYRLNAFLRYSFPVLVQAFAFTSLFTVDVILVKHFLSPFEAGIYAALSTLGKIIFFAASPISATMFPIVSGRKSRGEAYQKVFF</sequence>
<comment type="caution">
    <text evidence="7">The sequence shown here is derived from an EMBL/GenBank/DDBJ whole genome shotgun (WGS) entry which is preliminary data.</text>
</comment>
<organism evidence="7 8">
    <name type="scientific">Candidatus Woesebacteria bacterium CG_4_10_14_0_2_um_filter_44_9</name>
    <dbReference type="NCBI Taxonomy" id="1975055"/>
    <lineage>
        <taxon>Bacteria</taxon>
        <taxon>Candidatus Woeseibacteriota</taxon>
    </lineage>
</organism>
<dbReference type="PANTHER" id="PTHR30250">
    <property type="entry name" value="PST FAMILY PREDICTED COLANIC ACID TRANSPORTER"/>
    <property type="match status" value="1"/>
</dbReference>
<evidence type="ECO:0008006" key="9">
    <source>
        <dbReference type="Google" id="ProtNLM"/>
    </source>
</evidence>
<dbReference type="GO" id="GO:0005886">
    <property type="term" value="C:plasma membrane"/>
    <property type="evidence" value="ECO:0007669"/>
    <property type="project" value="UniProtKB-SubCell"/>
</dbReference>
<dbReference type="PANTHER" id="PTHR30250:SF28">
    <property type="entry name" value="POLYSACCHARIDE BIOSYNTHESIS PROTEIN"/>
    <property type="match status" value="1"/>
</dbReference>
<feature type="transmembrane region" description="Helical" evidence="6">
    <location>
        <begin position="241"/>
        <end position="264"/>
    </location>
</feature>
<evidence type="ECO:0000313" key="8">
    <source>
        <dbReference type="Proteomes" id="UP000231727"/>
    </source>
</evidence>
<gene>
    <name evidence="7" type="ORF">COY30_01110</name>
</gene>
<feature type="transmembrane region" description="Helical" evidence="6">
    <location>
        <begin position="40"/>
        <end position="61"/>
    </location>
</feature>
<evidence type="ECO:0000256" key="2">
    <source>
        <dbReference type="ARBA" id="ARBA00022475"/>
    </source>
</evidence>
<keyword evidence="2" id="KW-1003">Cell membrane</keyword>
<protein>
    <recommendedName>
        <fullName evidence="9">Polysaccharide biosynthesis protein C-terminal domain-containing protein</fullName>
    </recommendedName>
</protein>
<dbReference type="InterPro" id="IPR050833">
    <property type="entry name" value="Poly_Biosynth_Transport"/>
</dbReference>
<reference evidence="8" key="1">
    <citation type="submission" date="2017-09" db="EMBL/GenBank/DDBJ databases">
        <title>Depth-based differentiation of microbial function through sediment-hosted aquifers and enrichment of novel symbionts in the deep terrestrial subsurface.</title>
        <authorList>
            <person name="Probst A.J."/>
            <person name="Ladd B."/>
            <person name="Jarett J.K."/>
            <person name="Geller-Mcgrath D.E."/>
            <person name="Sieber C.M.K."/>
            <person name="Emerson J.B."/>
            <person name="Anantharaman K."/>
            <person name="Thomas B.C."/>
            <person name="Malmstrom R."/>
            <person name="Stieglmeier M."/>
            <person name="Klingl A."/>
            <person name="Woyke T."/>
            <person name="Ryan C.M."/>
            <person name="Banfield J.F."/>
        </authorList>
    </citation>
    <scope>NUCLEOTIDE SEQUENCE [LARGE SCALE GENOMIC DNA]</scope>
</reference>
<feature type="transmembrane region" description="Helical" evidence="6">
    <location>
        <begin position="142"/>
        <end position="164"/>
    </location>
</feature>
<dbReference type="AlphaFoldDB" id="A0A2M7THT9"/>
<feature type="transmembrane region" description="Helical" evidence="6">
    <location>
        <begin position="107"/>
        <end position="130"/>
    </location>
</feature>